<reference evidence="6" key="1">
    <citation type="submission" date="2018-05" db="EMBL/GenBank/DDBJ databases">
        <title>Zavarzinia sp. HR-AS.</title>
        <authorList>
            <person name="Lee Y."/>
            <person name="Jeon C.O."/>
        </authorList>
    </citation>
    <scope>NUCLEOTIDE SEQUENCE [LARGE SCALE GENOMIC DNA]</scope>
    <source>
        <strain evidence="6">DSM 1231</strain>
    </source>
</reference>
<keyword evidence="2" id="KW-1134">Transmembrane beta strand</keyword>
<dbReference type="GO" id="GO:0019867">
    <property type="term" value="C:outer membrane"/>
    <property type="evidence" value="ECO:0007669"/>
    <property type="project" value="InterPro"/>
</dbReference>
<evidence type="ECO:0000256" key="1">
    <source>
        <dbReference type="ARBA" id="ARBA00004370"/>
    </source>
</evidence>
<dbReference type="InterPro" id="IPR010827">
    <property type="entry name" value="BamA/TamA_POTRA"/>
</dbReference>
<name>A0A317DX65_9PROT</name>
<gene>
    <name evidence="5" type="ORF">DKG75_18465</name>
</gene>
<dbReference type="OrthoDB" id="9769707at2"/>
<comment type="subcellular location">
    <subcellularLocation>
        <location evidence="1">Membrane</location>
    </subcellularLocation>
</comment>
<dbReference type="Proteomes" id="UP000246077">
    <property type="component" value="Unassembled WGS sequence"/>
</dbReference>
<accession>A0A317DX65</accession>
<dbReference type="Pfam" id="PF01103">
    <property type="entry name" value="Omp85"/>
    <property type="match status" value="1"/>
</dbReference>
<evidence type="ECO:0000313" key="6">
    <source>
        <dbReference type="Proteomes" id="UP000246077"/>
    </source>
</evidence>
<proteinExistence type="predicted"/>
<dbReference type="InterPro" id="IPR034746">
    <property type="entry name" value="POTRA"/>
</dbReference>
<dbReference type="InterPro" id="IPR000184">
    <property type="entry name" value="Bac_surfAg_D15"/>
</dbReference>
<dbReference type="PROSITE" id="PS51779">
    <property type="entry name" value="POTRA"/>
    <property type="match status" value="1"/>
</dbReference>
<protein>
    <recommendedName>
        <fullName evidence="4">POTRA domain-containing protein</fullName>
    </recommendedName>
</protein>
<comment type="caution">
    <text evidence="5">The sequence shown here is derived from an EMBL/GenBank/DDBJ whole genome shotgun (WGS) entry which is preliminary data.</text>
</comment>
<evidence type="ECO:0000256" key="3">
    <source>
        <dbReference type="ARBA" id="ARBA00023136"/>
    </source>
</evidence>
<keyword evidence="3" id="KW-0472">Membrane</keyword>
<evidence type="ECO:0000256" key="2">
    <source>
        <dbReference type="ARBA" id="ARBA00022452"/>
    </source>
</evidence>
<dbReference type="Gene3D" id="3.10.20.310">
    <property type="entry name" value="membrane protein fhac"/>
    <property type="match status" value="1"/>
</dbReference>
<dbReference type="RefSeq" id="WP_109922640.1">
    <property type="nucleotide sequence ID" value="NZ_QGLF01000005.1"/>
</dbReference>
<keyword evidence="6" id="KW-1185">Reference proteome</keyword>
<dbReference type="EMBL" id="QGLF01000005">
    <property type="protein sequence ID" value="PWR18954.1"/>
    <property type="molecule type" value="Genomic_DNA"/>
</dbReference>
<dbReference type="AlphaFoldDB" id="A0A317DX65"/>
<dbReference type="Pfam" id="PF07244">
    <property type="entry name" value="POTRA"/>
    <property type="match status" value="1"/>
</dbReference>
<feature type="domain" description="POTRA" evidence="4">
    <location>
        <begin position="202"/>
        <end position="277"/>
    </location>
</feature>
<sequence>MRVSFEVRAALILGLVSFLLLGPVAARADSPYSLDMKGMPDPLTWSLLGETSELINKKNEPPPSLTALRNRVRGDVDRIRKILDAYGYFDGTIDVSMDEDKSPVPVVMVVTPGPQYRVGTVRLTDPGGVPLGPALSPAPGRIALKEGEPYAAQAVIDTEGAILADLGRRGRPFAKVAKRDIVLNRGATRVDAAWAIDYGPLVTFGEVRFEGLERLKDKPARELLRWQAGEQVDTAKVEETRRTFVETGLFRTVTVTVEPPPQGGDGPAPVLIRVEESPPRTIGGGIRYSTSEGAGLRAFWEHRNLMGGRESLRVTADVAETGYSLEGRARKPDFEWRGVDLVAQAKAEQEQLEAYDMDRLLIGAGLEWRYSPEWFFSGGVTLEQSYIDDQGNSESYTLIGFPAVARQDTSNDVLDPTRGHRLTLSVTPYYDLAGTAGTFIVSKALASVYLPLDDAADYVLALRGGLGATFGGSTLSLPADKRFYAGGGDSLRGYAFQKAGPLGIGGEATGGKSLATGAVEMRWRVTESIGIVPFVDFGSVFEDSLPDFGADLFIGAGLGLRYMSPIGPLRLDVATPVAGKRNSDDIIQIYISIGQAF</sequence>
<organism evidence="5 6">
    <name type="scientific">Zavarzinia compransoris</name>
    <dbReference type="NCBI Taxonomy" id="1264899"/>
    <lineage>
        <taxon>Bacteria</taxon>
        <taxon>Pseudomonadati</taxon>
        <taxon>Pseudomonadota</taxon>
        <taxon>Alphaproteobacteria</taxon>
        <taxon>Rhodospirillales</taxon>
        <taxon>Zavarziniaceae</taxon>
        <taxon>Zavarzinia</taxon>
    </lineage>
</organism>
<evidence type="ECO:0000259" key="4">
    <source>
        <dbReference type="PROSITE" id="PS51779"/>
    </source>
</evidence>
<dbReference type="PANTHER" id="PTHR12815">
    <property type="entry name" value="SORTING AND ASSEMBLY MACHINERY SAMM50 PROTEIN FAMILY MEMBER"/>
    <property type="match status" value="1"/>
</dbReference>
<dbReference type="InterPro" id="IPR039910">
    <property type="entry name" value="D15-like"/>
</dbReference>
<dbReference type="PANTHER" id="PTHR12815:SF42">
    <property type="entry name" value="BACTERIAL SURFACE ANTIGEN (D15) DOMAIN-CONTAINING PROTEIN"/>
    <property type="match status" value="1"/>
</dbReference>
<keyword evidence="2" id="KW-0812">Transmembrane</keyword>
<evidence type="ECO:0000313" key="5">
    <source>
        <dbReference type="EMBL" id="PWR18954.1"/>
    </source>
</evidence>
<dbReference type="Gene3D" id="2.40.160.50">
    <property type="entry name" value="membrane protein fhac: a member of the omp85/tpsb transporter family"/>
    <property type="match status" value="1"/>
</dbReference>